<dbReference type="SUPFAM" id="SSF47473">
    <property type="entry name" value="EF-hand"/>
    <property type="match status" value="1"/>
</dbReference>
<dbReference type="Proteomes" id="UP000011014">
    <property type="component" value="Unassembled WGS sequence"/>
</dbReference>
<dbReference type="PROSITE" id="PS50222">
    <property type="entry name" value="EF_HAND_2"/>
    <property type="match status" value="2"/>
</dbReference>
<sequence>MSLAQAPEELQNKFIELGFKKMWINKEFQKFTKTFEGRMDQEDMSVSTKDFVDSIGADLVESKVFQFLFDGNCDGKVSFDEVLQAYGFMETDDMEVQAKLFFGLIDKDGNGMLSRIEMKQFLAIHHLKNGSANILRTGNLPEAADQAELDSVLEQIFAAGDEIALKDFLESDHGMMTMVTFNLM</sequence>
<gene>
    <name evidence="3" type="ORF">GSOID_T00019881001</name>
</gene>
<proteinExistence type="predicted"/>
<dbReference type="InterPro" id="IPR018247">
    <property type="entry name" value="EF_Hand_1_Ca_BS"/>
</dbReference>
<dbReference type="PROSITE" id="PS00018">
    <property type="entry name" value="EF_HAND_1"/>
    <property type="match status" value="2"/>
</dbReference>
<feature type="domain" description="EF-hand" evidence="2">
    <location>
        <begin position="93"/>
        <end position="128"/>
    </location>
</feature>
<dbReference type="Gene3D" id="1.10.238.10">
    <property type="entry name" value="EF-hand"/>
    <property type="match status" value="1"/>
</dbReference>
<keyword evidence="1" id="KW-0106">Calcium</keyword>
<dbReference type="AlphaFoldDB" id="E4YV39"/>
<name>E4YV39_OIKDI</name>
<organism evidence="3">
    <name type="scientific">Oikopleura dioica</name>
    <name type="common">Tunicate</name>
    <dbReference type="NCBI Taxonomy" id="34765"/>
    <lineage>
        <taxon>Eukaryota</taxon>
        <taxon>Metazoa</taxon>
        <taxon>Chordata</taxon>
        <taxon>Tunicata</taxon>
        <taxon>Appendicularia</taxon>
        <taxon>Copelata</taxon>
        <taxon>Oikopleuridae</taxon>
        <taxon>Oikopleura</taxon>
    </lineage>
</organism>
<dbReference type="InterPro" id="IPR002048">
    <property type="entry name" value="EF_hand_dom"/>
</dbReference>
<dbReference type="InterPro" id="IPR011992">
    <property type="entry name" value="EF-hand-dom_pair"/>
</dbReference>
<accession>E4YV39</accession>
<dbReference type="GO" id="GO:0005509">
    <property type="term" value="F:calcium ion binding"/>
    <property type="evidence" value="ECO:0007669"/>
    <property type="project" value="InterPro"/>
</dbReference>
<dbReference type="EMBL" id="FN655497">
    <property type="protein sequence ID" value="CBY39328.1"/>
    <property type="molecule type" value="Genomic_DNA"/>
</dbReference>
<evidence type="ECO:0000256" key="1">
    <source>
        <dbReference type="ARBA" id="ARBA00022837"/>
    </source>
</evidence>
<feature type="domain" description="EF-hand" evidence="2">
    <location>
        <begin position="68"/>
        <end position="92"/>
    </location>
</feature>
<evidence type="ECO:0000259" key="2">
    <source>
        <dbReference type="PROSITE" id="PS50222"/>
    </source>
</evidence>
<evidence type="ECO:0000313" key="3">
    <source>
        <dbReference type="EMBL" id="CBY39328.1"/>
    </source>
</evidence>
<protein>
    <recommendedName>
        <fullName evidence="2">EF-hand domain-containing protein</fullName>
    </recommendedName>
</protein>
<reference evidence="3" key="1">
    <citation type="journal article" date="2010" name="Science">
        <title>Plasticity of animal genome architecture unmasked by rapid evolution of a pelagic tunicate.</title>
        <authorList>
            <person name="Denoeud F."/>
            <person name="Henriet S."/>
            <person name="Mungpakdee S."/>
            <person name="Aury J.M."/>
            <person name="Da Silva C."/>
            <person name="Brinkmann H."/>
            <person name="Mikhaleva J."/>
            <person name="Olsen L.C."/>
            <person name="Jubin C."/>
            <person name="Canestro C."/>
            <person name="Bouquet J.M."/>
            <person name="Danks G."/>
            <person name="Poulain J."/>
            <person name="Campsteijn C."/>
            <person name="Adamski M."/>
            <person name="Cross I."/>
            <person name="Yadetie F."/>
            <person name="Muffato M."/>
            <person name="Louis A."/>
            <person name="Butcher S."/>
            <person name="Tsagkogeorga G."/>
            <person name="Konrad A."/>
            <person name="Singh S."/>
            <person name="Jensen M.F."/>
            <person name="Cong E.H."/>
            <person name="Eikeseth-Otteraa H."/>
            <person name="Noel B."/>
            <person name="Anthouard V."/>
            <person name="Porcel B.M."/>
            <person name="Kachouri-Lafond R."/>
            <person name="Nishino A."/>
            <person name="Ugolini M."/>
            <person name="Chourrout P."/>
            <person name="Nishida H."/>
            <person name="Aasland R."/>
            <person name="Huzurbazar S."/>
            <person name="Westhof E."/>
            <person name="Delsuc F."/>
            <person name="Lehrach H."/>
            <person name="Reinhardt R."/>
            <person name="Weissenbach J."/>
            <person name="Roy S.W."/>
            <person name="Artiguenave F."/>
            <person name="Postlethwait J.H."/>
            <person name="Manak J.R."/>
            <person name="Thompson E.M."/>
            <person name="Jaillon O."/>
            <person name="Du Pasquier L."/>
            <person name="Boudinot P."/>
            <person name="Liberles D.A."/>
            <person name="Volff J.N."/>
            <person name="Philippe H."/>
            <person name="Lenhard B."/>
            <person name="Roest Crollius H."/>
            <person name="Wincker P."/>
            <person name="Chourrout D."/>
        </authorList>
    </citation>
    <scope>NUCLEOTIDE SEQUENCE [LARGE SCALE GENOMIC DNA]</scope>
</reference>